<dbReference type="Proteomes" id="UP001152320">
    <property type="component" value="Chromosome 1"/>
</dbReference>
<dbReference type="AlphaFoldDB" id="A0A9Q1CSL6"/>
<feature type="transmembrane region" description="Helical" evidence="1">
    <location>
        <begin position="290"/>
        <end position="313"/>
    </location>
</feature>
<dbReference type="PANTHER" id="PTHR11319:SF35">
    <property type="entry name" value="OUTER MEMBRANE PROTEIN PMPC-RELATED"/>
    <property type="match status" value="1"/>
</dbReference>
<feature type="transmembrane region" description="Helical" evidence="1">
    <location>
        <begin position="20"/>
        <end position="43"/>
    </location>
</feature>
<sequence length="350" mass="40980">MVVRPKCVNEKWQLNPKIEFVIGIVFPHALISSSFFMYWIILIRYKFKRRFTRVSESMDEYTRKTKSKLFASVIVLLFITYPPICTAIFQLYPRACQKFCLDMKNTNCMTVLRSDYDIHCKDLKLYYAFAYIATVLHVTGFPVVLFLLLRNKTKRILSHGLNGSLAEINEESGRSLQNLVDDFSSKRADPVWVDFLCENYKPEFWYWEIIELTRKVTQTVLITLLGWEHRLTVLLTIGISVLYLTLHAHYMPMKSIFEQRLQMFSLTAILANVLVAAMDVPEEYGDEMSVAIIVLNVLVIFIVAAEVCLGLFIRLKHIAVHKAIFNFAMFCRNRVRDIKRKRFGNYEEFK</sequence>
<comment type="caution">
    <text evidence="2">The sequence shown here is derived from an EMBL/GenBank/DDBJ whole genome shotgun (WGS) entry which is preliminary data.</text>
</comment>
<accession>A0A9Q1CSL6</accession>
<keyword evidence="1" id="KW-1133">Transmembrane helix</keyword>
<protein>
    <submittedName>
        <fullName evidence="2">Uncharacterized protein</fullName>
    </submittedName>
</protein>
<dbReference type="OrthoDB" id="5950997at2759"/>
<dbReference type="PANTHER" id="PTHR11319">
    <property type="entry name" value="G PROTEIN-COUPLED RECEPTOR-RELATED"/>
    <property type="match status" value="1"/>
</dbReference>
<feature type="transmembrane region" description="Helical" evidence="1">
    <location>
        <begin position="125"/>
        <end position="149"/>
    </location>
</feature>
<evidence type="ECO:0000313" key="2">
    <source>
        <dbReference type="EMBL" id="KAJ8049714.1"/>
    </source>
</evidence>
<reference evidence="2" key="1">
    <citation type="submission" date="2021-10" db="EMBL/GenBank/DDBJ databases">
        <title>Tropical sea cucumber genome reveals ecological adaptation and Cuvierian tubules defense mechanism.</title>
        <authorList>
            <person name="Chen T."/>
        </authorList>
    </citation>
    <scope>NUCLEOTIDE SEQUENCE</scope>
    <source>
        <strain evidence="2">Nanhai2018</strain>
        <tissue evidence="2">Muscle</tissue>
    </source>
</reference>
<keyword evidence="3" id="KW-1185">Reference proteome</keyword>
<keyword evidence="1" id="KW-0472">Membrane</keyword>
<dbReference type="EMBL" id="JAIZAY010000001">
    <property type="protein sequence ID" value="KAJ8049714.1"/>
    <property type="molecule type" value="Genomic_DNA"/>
</dbReference>
<organism evidence="2 3">
    <name type="scientific">Holothuria leucospilota</name>
    <name type="common">Black long sea cucumber</name>
    <name type="synonym">Mertensiothuria leucospilota</name>
    <dbReference type="NCBI Taxonomy" id="206669"/>
    <lineage>
        <taxon>Eukaryota</taxon>
        <taxon>Metazoa</taxon>
        <taxon>Echinodermata</taxon>
        <taxon>Eleutherozoa</taxon>
        <taxon>Echinozoa</taxon>
        <taxon>Holothuroidea</taxon>
        <taxon>Aspidochirotacea</taxon>
        <taxon>Aspidochirotida</taxon>
        <taxon>Holothuriidae</taxon>
        <taxon>Holothuria</taxon>
    </lineage>
</organism>
<evidence type="ECO:0000313" key="3">
    <source>
        <dbReference type="Proteomes" id="UP001152320"/>
    </source>
</evidence>
<gene>
    <name evidence="2" type="ORF">HOLleu_02581</name>
</gene>
<feature type="transmembrane region" description="Helical" evidence="1">
    <location>
        <begin position="69"/>
        <end position="92"/>
    </location>
</feature>
<name>A0A9Q1CSL6_HOLLE</name>
<evidence type="ECO:0000256" key="1">
    <source>
        <dbReference type="SAM" id="Phobius"/>
    </source>
</evidence>
<keyword evidence="1" id="KW-0812">Transmembrane</keyword>
<proteinExistence type="predicted"/>